<feature type="domain" description="Acyltransferase 3" evidence="2">
    <location>
        <begin position="28"/>
        <end position="365"/>
    </location>
</feature>
<feature type="transmembrane region" description="Helical" evidence="1">
    <location>
        <begin position="348"/>
        <end position="367"/>
    </location>
</feature>
<dbReference type="OrthoDB" id="3404679at2"/>
<dbReference type="Proteomes" id="UP000078292">
    <property type="component" value="Unassembled WGS sequence"/>
</dbReference>
<gene>
    <name evidence="4" type="ORF">A6F49_14545</name>
</gene>
<feature type="transmembrane region" description="Helical" evidence="1">
    <location>
        <begin position="314"/>
        <end position="336"/>
    </location>
</feature>
<dbReference type="RefSeq" id="WP_043058436.1">
    <property type="nucleotide sequence ID" value="NZ_LXEY01000021.1"/>
</dbReference>
<evidence type="ECO:0000259" key="2">
    <source>
        <dbReference type="Pfam" id="PF01757"/>
    </source>
</evidence>
<reference evidence="4 5" key="1">
    <citation type="submission" date="2016-04" db="EMBL/GenBank/DDBJ databases">
        <title>First whole genome shotgun sequence of the bacterium Enteractinococcus sp. strain UASWS1574.</title>
        <authorList>
            <person name="Crovadore J."/>
            <person name="Chablais R."/>
            <person name="Lefort F."/>
        </authorList>
    </citation>
    <scope>NUCLEOTIDE SEQUENCE [LARGE SCALE GENOMIC DNA]</scope>
    <source>
        <strain evidence="4 5">UASWS1574</strain>
    </source>
</reference>
<feature type="transmembrane region" description="Helical" evidence="1">
    <location>
        <begin position="229"/>
        <end position="245"/>
    </location>
</feature>
<dbReference type="InterPro" id="IPR043968">
    <property type="entry name" value="SGNH"/>
</dbReference>
<dbReference type="PANTHER" id="PTHR23028:SF53">
    <property type="entry name" value="ACYL_TRANSF_3 DOMAIN-CONTAINING PROTEIN"/>
    <property type="match status" value="1"/>
</dbReference>
<keyword evidence="1" id="KW-0812">Transmembrane</keyword>
<dbReference type="AlphaFoldDB" id="A0A1B7LXR4"/>
<proteinExistence type="predicted"/>
<feature type="transmembrane region" description="Helical" evidence="1">
    <location>
        <begin position="164"/>
        <end position="181"/>
    </location>
</feature>
<dbReference type="GO" id="GO:0016747">
    <property type="term" value="F:acyltransferase activity, transferring groups other than amino-acyl groups"/>
    <property type="evidence" value="ECO:0007669"/>
    <property type="project" value="InterPro"/>
</dbReference>
<keyword evidence="1" id="KW-0472">Membrane</keyword>
<feature type="transmembrane region" description="Helical" evidence="1">
    <location>
        <begin position="277"/>
        <end position="293"/>
    </location>
</feature>
<sequence>MTITGPHRTDTSEDRLEKGLPERRYLPELHGVRGLALTWVVLFHLFGDGRVSGGIDIFLAVSGFLFTGMLLREAAASGGRIDVLRYYGRLVRRILVPAAIVVAATLAAGLLLAPVTQHRQLWAEARASLLYFENIELINSQLSYGAAGPDTSPFQHFWSLSVQGQFYLVWPALAIIAVIVAKRFQTSAAKVMAIMIGVVFIGSFAYAIYVGRYDQSAAYLMTTTRAWELGFGGLLALGAGTLRLPQPLRAPAGWLGLMLIISCGFVLDGGRLFPGPWALWPLLGFTLVLISAGPTGGNRDPKHTATRFLSNRPLAWIGHHAYSLYLWHWPLLIYYLEIWDLQALNLTGALIVLAVSVALAMLTYRYIEQPLQRLGKKEPTTQRRINRTTVLAGASTLIVAGFTMSAFTQPPSVDTTYGDLDPEVYPGANVVTMDGELPQVEAFPAVENVDAYQPAYLDRDCAQLPGQDPGTDEVMVCQDEDAPEHPTATIVLAGGSHAGHLEAAFKTLARKYHWEVLVVIKSGCSFGFEELPNEAMCESWNHNFIDWLHDHPADLVVTPGTRLDGPEEYIFDATPQWWEQIVETGTELLLIRGTPRNDFWTPDCLADGGTPQECGPPKEIYAEENPLLSMDLPANTHHIDLTEYVCPNIHDDTTKNCDAVVGNIMVTFDFHHFTAPFSQSLAPSIEAEMQDVVPHLLR</sequence>
<evidence type="ECO:0000259" key="3">
    <source>
        <dbReference type="Pfam" id="PF19040"/>
    </source>
</evidence>
<organism evidence="4 5">
    <name type="scientific">Enteractinococcus helveticum</name>
    <dbReference type="NCBI Taxonomy" id="1837282"/>
    <lineage>
        <taxon>Bacteria</taxon>
        <taxon>Bacillati</taxon>
        <taxon>Actinomycetota</taxon>
        <taxon>Actinomycetes</taxon>
        <taxon>Micrococcales</taxon>
        <taxon>Micrococcaceae</taxon>
    </lineage>
</organism>
<name>A0A1B7LXR4_9MICC</name>
<dbReference type="InterPro" id="IPR050879">
    <property type="entry name" value="Acyltransferase_3"/>
</dbReference>
<dbReference type="GO" id="GO:0016020">
    <property type="term" value="C:membrane"/>
    <property type="evidence" value="ECO:0007669"/>
    <property type="project" value="TreeGrafter"/>
</dbReference>
<feature type="transmembrane region" description="Helical" evidence="1">
    <location>
        <begin position="94"/>
        <end position="113"/>
    </location>
</feature>
<keyword evidence="5" id="KW-1185">Reference proteome</keyword>
<evidence type="ECO:0000313" key="5">
    <source>
        <dbReference type="Proteomes" id="UP000078292"/>
    </source>
</evidence>
<feature type="transmembrane region" description="Helical" evidence="1">
    <location>
        <begin position="188"/>
        <end position="209"/>
    </location>
</feature>
<feature type="domain" description="SGNH" evidence="3">
    <location>
        <begin position="481"/>
        <end position="686"/>
    </location>
</feature>
<protein>
    <recommendedName>
        <fullName evidence="6">Acyltransferase</fullName>
    </recommendedName>
</protein>
<dbReference type="GO" id="GO:0009103">
    <property type="term" value="P:lipopolysaccharide biosynthetic process"/>
    <property type="evidence" value="ECO:0007669"/>
    <property type="project" value="TreeGrafter"/>
</dbReference>
<accession>A0A1B7LXR4</accession>
<feature type="transmembrane region" description="Helical" evidence="1">
    <location>
        <begin position="252"/>
        <end position="271"/>
    </location>
</feature>
<dbReference type="PANTHER" id="PTHR23028">
    <property type="entry name" value="ACETYLTRANSFERASE"/>
    <property type="match status" value="1"/>
</dbReference>
<comment type="caution">
    <text evidence="4">The sequence shown here is derived from an EMBL/GenBank/DDBJ whole genome shotgun (WGS) entry which is preliminary data.</text>
</comment>
<feature type="transmembrane region" description="Helical" evidence="1">
    <location>
        <begin position="388"/>
        <end position="407"/>
    </location>
</feature>
<dbReference type="InterPro" id="IPR002656">
    <property type="entry name" value="Acyl_transf_3_dom"/>
</dbReference>
<dbReference type="Pfam" id="PF01757">
    <property type="entry name" value="Acyl_transf_3"/>
    <property type="match status" value="1"/>
</dbReference>
<evidence type="ECO:0000256" key="1">
    <source>
        <dbReference type="SAM" id="Phobius"/>
    </source>
</evidence>
<evidence type="ECO:0008006" key="6">
    <source>
        <dbReference type="Google" id="ProtNLM"/>
    </source>
</evidence>
<dbReference type="Pfam" id="PF19040">
    <property type="entry name" value="SGNH"/>
    <property type="match status" value="1"/>
</dbReference>
<evidence type="ECO:0000313" key="4">
    <source>
        <dbReference type="EMBL" id="OAV59957.1"/>
    </source>
</evidence>
<keyword evidence="1" id="KW-1133">Transmembrane helix</keyword>
<dbReference type="EMBL" id="LXEY01000021">
    <property type="protein sequence ID" value="OAV59957.1"/>
    <property type="molecule type" value="Genomic_DNA"/>
</dbReference>